<dbReference type="GO" id="GO:0006260">
    <property type="term" value="P:DNA replication"/>
    <property type="evidence" value="ECO:0007669"/>
    <property type="project" value="InterPro"/>
</dbReference>
<dbReference type="PROSITE" id="PS51161">
    <property type="entry name" value="ATP_CONE"/>
    <property type="match status" value="1"/>
</dbReference>
<dbReference type="InterPro" id="IPR012833">
    <property type="entry name" value="NrdD"/>
</dbReference>
<dbReference type="Proteomes" id="UP000287361">
    <property type="component" value="Unassembled WGS sequence"/>
</dbReference>
<accession>A0A401LBJ5</accession>
<organism evidence="5 6">
    <name type="scientific">Anaerotignum faecicola</name>
    <dbReference type="NCBI Taxonomy" id="2358141"/>
    <lineage>
        <taxon>Bacteria</taxon>
        <taxon>Bacillati</taxon>
        <taxon>Bacillota</taxon>
        <taxon>Clostridia</taxon>
        <taxon>Lachnospirales</taxon>
        <taxon>Anaerotignaceae</taxon>
        <taxon>Anaerotignum</taxon>
    </lineage>
</organism>
<dbReference type="EMBL" id="BHVZ01000001">
    <property type="protein sequence ID" value="GCB28880.1"/>
    <property type="molecule type" value="Genomic_DNA"/>
</dbReference>
<dbReference type="Pfam" id="PF03477">
    <property type="entry name" value="ATP-cone"/>
    <property type="match status" value="1"/>
</dbReference>
<dbReference type="GO" id="GO:0008998">
    <property type="term" value="F:ribonucleoside-triphosphate reductase (thioredoxin) activity"/>
    <property type="evidence" value="ECO:0007669"/>
    <property type="project" value="InterPro"/>
</dbReference>
<dbReference type="PANTHER" id="PTHR21075">
    <property type="entry name" value="ANAEROBIC RIBONUCLEOSIDE-TRIPHOSPHATE REDUCTASE"/>
    <property type="match status" value="1"/>
</dbReference>
<sequence>MITTITKRDGRTVHFDINKIASAIEKAFAATIGKKDYAICLALAQEVSDIFEEKQIDSPTVEQIQDTVERVLINHGHVRTAKAYILYRAERTRVRNMNDRLMKTFEDITYKDATDSDIKRENANIDGNTAMGSMLKYGSEGAKHFYESYVLNPAHSEAHRNGDIHIHDLDFYTLTTTCCQIDLIKLFHDGFSTGHGVLREPNDIASYASLACIAIQSNQNDQHGGQSIANFDYGLAPGVAKTYKKRYRSNLTSLIEVMDCAAHAKKTKEIFQTLTAENLIPTLDGSQAYTDRERALLIEAGVPEEILDKIQSFSAKKATEETDKATYQAMEALLHNLNTMHSRAGAQTPFSSINYGMDTSTEGRMVMKNMLLVTEAGLGNGETAIFPIQIFRVKDGVNFNPGEPNYDLFKLSCRVSAKRLFPNFSFQDAPFNLQYYKEGHPETEIAYMGCRTRVIGNVNDPEREITYGRGNLSFTSINLPRIAILANKNIDWFFSELDRKIDLVVEQLLERFEIQAKKKVHNYPFLMGEGVWIDSEKLNYDDEVREVLKHGTLSVGFIGLAEALKALLGVHHGESEIAQNLGLDIIGHMRKRMDDLSAETHLNFSLLATPAEGLSGRFVRMDRERFGSIEGVTDREYYTNSFHIPVYYPISAYKKIQLEAPYHELTNAGHITYIELDGDPSTNLDAFEKVIRYMKAQGIGYGSINHPVDRDPVCGYNGIIGDTCPKCGRSETDGEYGFQRIRRITGYLVGTLDRFNNAKRAEVRDRVKHSIVTEVKLEAKD</sequence>
<dbReference type="SUPFAM" id="SSF51998">
    <property type="entry name" value="PFL-like glycyl radical enzymes"/>
    <property type="match status" value="1"/>
</dbReference>
<keyword evidence="1 3" id="KW-0547">Nucleotide-binding</keyword>
<dbReference type="GO" id="GO:0004748">
    <property type="term" value="F:ribonucleoside-diphosphate reductase activity, thioredoxin disulfide as acceptor"/>
    <property type="evidence" value="ECO:0007669"/>
    <property type="project" value="TreeGrafter"/>
</dbReference>
<evidence type="ECO:0000259" key="4">
    <source>
        <dbReference type="PROSITE" id="PS51161"/>
    </source>
</evidence>
<dbReference type="InterPro" id="IPR005144">
    <property type="entry name" value="ATP-cone_dom"/>
</dbReference>
<dbReference type="CDD" id="cd01675">
    <property type="entry name" value="RNR_III"/>
    <property type="match status" value="1"/>
</dbReference>
<reference evidence="5 6" key="1">
    <citation type="submission" date="2018-10" db="EMBL/GenBank/DDBJ databases">
        <title>Draft Genome Sequence of Anaerotignum sp. KCTC 15736.</title>
        <authorList>
            <person name="Choi S.H."/>
            <person name="Kim J.S."/>
            <person name="Kang S.W."/>
            <person name="Lee J.S."/>
            <person name="Park S.H."/>
        </authorList>
    </citation>
    <scope>NUCLEOTIDE SEQUENCE [LARGE SCALE GENOMIC DNA]</scope>
    <source>
        <strain evidence="5 6">KCTC 15736</strain>
    </source>
</reference>
<evidence type="ECO:0000256" key="1">
    <source>
        <dbReference type="ARBA" id="ARBA00022741"/>
    </source>
</evidence>
<dbReference type="PANTHER" id="PTHR21075:SF0">
    <property type="entry name" value="ANAEROBIC RIBONUCLEOSIDE-TRIPHOSPHATE REDUCTASE"/>
    <property type="match status" value="1"/>
</dbReference>
<dbReference type="Gene3D" id="3.20.70.20">
    <property type="match status" value="1"/>
</dbReference>
<dbReference type="AlphaFoldDB" id="A0A401LBJ5"/>
<comment type="caution">
    <text evidence="5">The sequence shown here is derived from an EMBL/GenBank/DDBJ whole genome shotgun (WGS) entry which is preliminary data.</text>
</comment>
<evidence type="ECO:0000313" key="6">
    <source>
        <dbReference type="Proteomes" id="UP000287361"/>
    </source>
</evidence>
<keyword evidence="6" id="KW-1185">Reference proteome</keyword>
<gene>
    <name evidence="5" type="ORF">KGMB03357_05410</name>
</gene>
<proteinExistence type="predicted"/>
<dbReference type="NCBIfam" id="NF005497">
    <property type="entry name" value="PRK07111.1"/>
    <property type="match status" value="1"/>
</dbReference>
<keyword evidence="2 3" id="KW-0067">ATP-binding</keyword>
<dbReference type="GO" id="GO:0031250">
    <property type="term" value="C:anaerobic ribonucleoside-triphosphate reductase complex"/>
    <property type="evidence" value="ECO:0007669"/>
    <property type="project" value="TreeGrafter"/>
</dbReference>
<protein>
    <submittedName>
        <fullName evidence="5">Anaerobic ribonucleoside triphosphate reductase</fullName>
    </submittedName>
</protein>
<evidence type="ECO:0000256" key="2">
    <source>
        <dbReference type="ARBA" id="ARBA00022840"/>
    </source>
</evidence>
<feature type="domain" description="ATP-cone" evidence="4">
    <location>
        <begin position="3"/>
        <end position="95"/>
    </location>
</feature>
<evidence type="ECO:0000256" key="3">
    <source>
        <dbReference type="PROSITE-ProRule" id="PRU00492"/>
    </source>
</evidence>
<dbReference type="GO" id="GO:0005524">
    <property type="term" value="F:ATP binding"/>
    <property type="evidence" value="ECO:0007669"/>
    <property type="project" value="UniProtKB-UniRule"/>
</dbReference>
<dbReference type="NCBIfam" id="TIGR02487">
    <property type="entry name" value="NrdD"/>
    <property type="match status" value="1"/>
</dbReference>
<dbReference type="OrthoDB" id="9804622at2"/>
<dbReference type="GO" id="GO:0009265">
    <property type="term" value="P:2'-deoxyribonucleotide biosynthetic process"/>
    <property type="evidence" value="ECO:0007669"/>
    <property type="project" value="TreeGrafter"/>
</dbReference>
<name>A0A401LBJ5_9FIRM</name>
<evidence type="ECO:0000313" key="5">
    <source>
        <dbReference type="EMBL" id="GCB28880.1"/>
    </source>
</evidence>
<dbReference type="Pfam" id="PF13597">
    <property type="entry name" value="NRDD"/>
    <property type="match status" value="1"/>
</dbReference>